<dbReference type="InterPro" id="IPR032466">
    <property type="entry name" value="Metal_Hydrolase"/>
</dbReference>
<evidence type="ECO:0000256" key="2">
    <source>
        <dbReference type="ARBA" id="ARBA00022801"/>
    </source>
</evidence>
<dbReference type="OrthoDB" id="9796020at2"/>
<dbReference type="InterPro" id="IPR011059">
    <property type="entry name" value="Metal-dep_hydrolase_composite"/>
</dbReference>
<sequence length="431" mass="45908">MTDLVVRNAVILTADPAGTVIEGGIAVENGRITALGQVPDRAQEVLDAQGGLVMPGLVNTHCHAADCLFRGLVENLPLEPWLQTVWKAEGAILDADTCRLGARLGYAELLLSGCTSVMDMFWHPESSAAAGAELGLRVSTGGLFFDFPGMDGKTADDRPRDAEAFFEAHPRTDRLLPGTFPHGAYTVGPENLKLAKAMADARGALFSVHCAETAVEQATVRDSYGTSVVRHMDALGILDPRTVLAHCVHCDDEELDILARTGAVVAHNPVSNLKLASGFARIPEMLERGVHVTLGTDGAISGNDIDMWQALRLAATLHKAASGRADAVTTRQALEMATINGAKALGIGGLAGSLEVGKAADFQVLDVSRPHAVPMFDPMTHAVYSASRSDVVHVFVDGEWRVRERELVVFDMRETLDEVRALVPAIKASIA</sequence>
<dbReference type="InterPro" id="IPR050287">
    <property type="entry name" value="MTA/SAH_deaminase"/>
</dbReference>
<dbReference type="SUPFAM" id="SSF51338">
    <property type="entry name" value="Composite domain of metallo-dependent hydrolases"/>
    <property type="match status" value="1"/>
</dbReference>
<protein>
    <submittedName>
        <fullName evidence="4">5-methylthioadenosine/S-adenosylhomocysteine deaminase</fullName>
    </submittedName>
</protein>
<dbReference type="PANTHER" id="PTHR43794:SF11">
    <property type="entry name" value="AMIDOHYDROLASE-RELATED DOMAIN-CONTAINING PROTEIN"/>
    <property type="match status" value="1"/>
</dbReference>
<dbReference type="SUPFAM" id="SSF51556">
    <property type="entry name" value="Metallo-dependent hydrolases"/>
    <property type="match status" value="1"/>
</dbReference>
<keyword evidence="2" id="KW-0378">Hydrolase</keyword>
<gene>
    <name evidence="4" type="ORF">SAMN05216258_109175</name>
</gene>
<evidence type="ECO:0000313" key="5">
    <source>
        <dbReference type="Proteomes" id="UP000199377"/>
    </source>
</evidence>
<feature type="domain" description="Amidohydrolase-related" evidence="3">
    <location>
        <begin position="52"/>
        <end position="400"/>
    </location>
</feature>
<reference evidence="4 5" key="1">
    <citation type="submission" date="2016-10" db="EMBL/GenBank/DDBJ databases">
        <authorList>
            <person name="de Groot N.N."/>
        </authorList>
    </citation>
    <scope>NUCLEOTIDE SEQUENCE [LARGE SCALE GENOMIC DNA]</scope>
    <source>
        <strain evidence="4 5">CGMCC 1.11030</strain>
    </source>
</reference>
<dbReference type="STRING" id="1114924.SAMN05216258_109175"/>
<dbReference type="RefSeq" id="WP_092862663.1">
    <property type="nucleotide sequence ID" value="NZ_FOQH01000009.1"/>
</dbReference>
<dbReference type="AlphaFoldDB" id="A0A1I3L2S9"/>
<dbReference type="Proteomes" id="UP000199377">
    <property type="component" value="Unassembled WGS sequence"/>
</dbReference>
<dbReference type="Gene3D" id="3.20.20.140">
    <property type="entry name" value="Metal-dependent hydrolases"/>
    <property type="match status" value="1"/>
</dbReference>
<dbReference type="PANTHER" id="PTHR43794">
    <property type="entry name" value="AMINOHYDROLASE SSNA-RELATED"/>
    <property type="match status" value="1"/>
</dbReference>
<evidence type="ECO:0000256" key="1">
    <source>
        <dbReference type="ARBA" id="ARBA00006745"/>
    </source>
</evidence>
<proteinExistence type="inferred from homology"/>
<keyword evidence="5" id="KW-1185">Reference proteome</keyword>
<dbReference type="InterPro" id="IPR006680">
    <property type="entry name" value="Amidohydro-rel"/>
</dbReference>
<evidence type="ECO:0000259" key="3">
    <source>
        <dbReference type="Pfam" id="PF01979"/>
    </source>
</evidence>
<organism evidence="4 5">
    <name type="scientific">Albimonas pacifica</name>
    <dbReference type="NCBI Taxonomy" id="1114924"/>
    <lineage>
        <taxon>Bacteria</taxon>
        <taxon>Pseudomonadati</taxon>
        <taxon>Pseudomonadota</taxon>
        <taxon>Alphaproteobacteria</taxon>
        <taxon>Rhodobacterales</taxon>
        <taxon>Paracoccaceae</taxon>
        <taxon>Albimonas</taxon>
    </lineage>
</organism>
<dbReference type="CDD" id="cd01298">
    <property type="entry name" value="ATZ_TRZ_like"/>
    <property type="match status" value="1"/>
</dbReference>
<accession>A0A1I3L2S9</accession>
<dbReference type="Pfam" id="PF01979">
    <property type="entry name" value="Amidohydro_1"/>
    <property type="match status" value="1"/>
</dbReference>
<name>A0A1I3L2S9_9RHOB</name>
<dbReference type="Gene3D" id="2.30.40.10">
    <property type="entry name" value="Urease, subunit C, domain 1"/>
    <property type="match status" value="1"/>
</dbReference>
<comment type="similarity">
    <text evidence="1">Belongs to the metallo-dependent hydrolases superfamily. ATZ/TRZ family.</text>
</comment>
<evidence type="ECO:0000313" key="4">
    <source>
        <dbReference type="EMBL" id="SFI78715.1"/>
    </source>
</evidence>
<dbReference type="EMBL" id="FOQH01000009">
    <property type="protein sequence ID" value="SFI78715.1"/>
    <property type="molecule type" value="Genomic_DNA"/>
</dbReference>
<dbReference type="GO" id="GO:0016810">
    <property type="term" value="F:hydrolase activity, acting on carbon-nitrogen (but not peptide) bonds"/>
    <property type="evidence" value="ECO:0007669"/>
    <property type="project" value="InterPro"/>
</dbReference>